<sequence>MDTEVTASSSSSIVSSSVPQTSTGQASLAAKQRDSRKATTPAFLSNLGRATLRGIRKCPQCGIYNGTRGLSCKNKACGVSLRNASAAGRSNKKCAVEVVKVIIDSEERGVKEPEGGGGVLGGGSGGGAQVFSVCHRGRGATATQWGFVELVPTDTAIATTDGATLLTCINLGRCFLPSCRQGQRSNQGEPESAAAVKQSSDSLCIHIKQAIECRNRATPLTLKSSILEGLQASIQAREELWRLATESPGPLVQRVSKDTLVVKCHTDSHHPLGLLHLTVGAGGLSEALKSDKSVFHCACQVSTKRNKPDGAGGSVSSHPSPSSATSQPCLHFYACVCAFASDEKLASEFAAFINFTSSGVQQNASCRIISPGEKPLQQSEPLNSHLKTKKLRQEDSVFAPSVASPSGLVKEGVSASVLRKAAQRKAPGAGGLKAPGAASLPAHRVLPSACLFVFLKKVVFCLSFPSGKPQPLVYHIPQEFFNALQQRLSLGSKKRRLPNFTTAFVRNDGLPLGSFSKYTWHITNLMQVKRIFDTPELPLEVTQSFVKNVDGSYSRFRCPEPPPEPELPEGYRTDRPQAIRPMELRTFLKVGTADQKEATPFVIEWIPDVLPRCQMGELRISFEFGHQQSGQPEFYDKMSTAEKGGRNKSDSVQPKHTKAVEILQVVV</sequence>
<feature type="compositionally biased region" description="Low complexity" evidence="1">
    <location>
        <begin position="1"/>
        <end position="23"/>
    </location>
</feature>
<feature type="region of interest" description="Disordered" evidence="1">
    <location>
        <begin position="303"/>
        <end position="326"/>
    </location>
</feature>
<dbReference type="Pfam" id="PF14952">
    <property type="entry name" value="zf-tcix"/>
    <property type="match status" value="1"/>
</dbReference>
<proteinExistence type="predicted"/>
<feature type="compositionally biased region" description="Low complexity" evidence="1">
    <location>
        <begin position="314"/>
        <end position="326"/>
    </location>
</feature>
<keyword evidence="3" id="KW-1185">Reference proteome</keyword>
<reference evidence="4" key="1">
    <citation type="submission" date="2025-08" db="UniProtKB">
        <authorList>
            <consortium name="RefSeq"/>
        </authorList>
    </citation>
    <scope>IDENTIFICATION</scope>
</reference>
<organism evidence="3 4">
    <name type="scientific">Stegastes partitus</name>
    <name type="common">bicolor damselfish</name>
    <dbReference type="NCBI Taxonomy" id="144197"/>
    <lineage>
        <taxon>Eukaryota</taxon>
        <taxon>Metazoa</taxon>
        <taxon>Chordata</taxon>
        <taxon>Craniata</taxon>
        <taxon>Vertebrata</taxon>
        <taxon>Euteleostomi</taxon>
        <taxon>Actinopterygii</taxon>
        <taxon>Neopterygii</taxon>
        <taxon>Teleostei</taxon>
        <taxon>Neoteleostei</taxon>
        <taxon>Acanthomorphata</taxon>
        <taxon>Ovalentaria</taxon>
        <taxon>Pomacentridae</taxon>
        <taxon>Stegastes</taxon>
    </lineage>
</organism>
<dbReference type="AlphaFoldDB" id="A0A9Y4K9K0"/>
<dbReference type="PANTHER" id="PTHR13518">
    <property type="entry name" value="PUTATIVE TREBLE-CLEF ZINC-FINGER C2ORF42 FAMILY MEMBER"/>
    <property type="match status" value="1"/>
</dbReference>
<evidence type="ECO:0000256" key="1">
    <source>
        <dbReference type="SAM" id="MobiDB-lite"/>
    </source>
</evidence>
<evidence type="ECO:0000259" key="2">
    <source>
        <dbReference type="Pfam" id="PF14952"/>
    </source>
</evidence>
<feature type="domain" description="Putative treble-clef zinc-finger" evidence="2">
    <location>
        <begin position="46"/>
        <end position="80"/>
    </location>
</feature>
<evidence type="ECO:0000313" key="3">
    <source>
        <dbReference type="Proteomes" id="UP000694891"/>
    </source>
</evidence>
<dbReference type="InterPro" id="IPR029269">
    <property type="entry name" value="Zf-tcix"/>
</dbReference>
<dbReference type="RefSeq" id="XP_008286793.1">
    <property type="nucleotide sequence ID" value="XM_008288571.1"/>
</dbReference>
<dbReference type="CTD" id="103190713"/>
<evidence type="ECO:0000313" key="4">
    <source>
        <dbReference type="RefSeq" id="XP_008286793.1"/>
    </source>
</evidence>
<dbReference type="InterPro" id="IPR026049">
    <property type="entry name" value="C2orf42"/>
</dbReference>
<gene>
    <name evidence="4" type="primary">cunh2orf42</name>
</gene>
<name>A0A9Y4K9K0_9TELE</name>
<feature type="region of interest" description="Disordered" evidence="1">
    <location>
        <begin position="1"/>
        <end position="41"/>
    </location>
</feature>
<dbReference type="GO" id="GO:0005634">
    <property type="term" value="C:nucleus"/>
    <property type="evidence" value="ECO:0007669"/>
    <property type="project" value="TreeGrafter"/>
</dbReference>
<protein>
    <submittedName>
        <fullName evidence="4">Uncharacterized protein C2orf42 homolog</fullName>
    </submittedName>
</protein>
<accession>A0A9Y4K9K0</accession>
<dbReference type="PANTHER" id="PTHR13518:SF1">
    <property type="entry name" value="C2ORF42 HOMOLOG"/>
    <property type="match status" value="1"/>
</dbReference>
<dbReference type="Proteomes" id="UP000694891">
    <property type="component" value="Unplaced"/>
</dbReference>